<dbReference type="AlphaFoldDB" id="A0A7S1M357"/>
<evidence type="ECO:0000256" key="1">
    <source>
        <dbReference type="SAM" id="SignalP"/>
    </source>
</evidence>
<protein>
    <submittedName>
        <fullName evidence="2">Uncharacterized protein</fullName>
    </submittedName>
</protein>
<dbReference type="EMBL" id="HBGE01028445">
    <property type="protein sequence ID" value="CAD9120652.1"/>
    <property type="molecule type" value="Transcribed_RNA"/>
</dbReference>
<feature type="signal peptide" evidence="1">
    <location>
        <begin position="1"/>
        <end position="22"/>
    </location>
</feature>
<reference evidence="2" key="1">
    <citation type="submission" date="2021-01" db="EMBL/GenBank/DDBJ databases">
        <authorList>
            <person name="Corre E."/>
            <person name="Pelletier E."/>
            <person name="Niang G."/>
            <person name="Scheremetjew M."/>
            <person name="Finn R."/>
            <person name="Kale V."/>
            <person name="Holt S."/>
            <person name="Cochrane G."/>
            <person name="Meng A."/>
            <person name="Brown T."/>
            <person name="Cohen L."/>
        </authorList>
    </citation>
    <scope>NUCLEOTIDE SEQUENCE</scope>
    <source>
        <strain evidence="2">OF101</strain>
    </source>
</reference>
<accession>A0A7S1M357</accession>
<organism evidence="2">
    <name type="scientific">Alexandrium catenella</name>
    <name type="common">Red tide dinoflagellate</name>
    <name type="synonym">Gonyaulax catenella</name>
    <dbReference type="NCBI Taxonomy" id="2925"/>
    <lineage>
        <taxon>Eukaryota</taxon>
        <taxon>Sar</taxon>
        <taxon>Alveolata</taxon>
        <taxon>Dinophyceae</taxon>
        <taxon>Gonyaulacales</taxon>
        <taxon>Pyrocystaceae</taxon>
        <taxon>Alexandrium</taxon>
    </lineage>
</organism>
<keyword evidence="1" id="KW-0732">Signal</keyword>
<name>A0A7S1M357_ALECA</name>
<gene>
    <name evidence="2" type="ORF">ACAT0790_LOCUS17085</name>
</gene>
<feature type="chain" id="PRO_5031053053" evidence="1">
    <location>
        <begin position="23"/>
        <end position="158"/>
    </location>
</feature>
<evidence type="ECO:0000313" key="2">
    <source>
        <dbReference type="EMBL" id="CAD9120652.1"/>
    </source>
</evidence>
<proteinExistence type="predicted"/>
<sequence length="158" mass="17475">MAWRAASAALLVLGFTWRPCLAAAEEASSGVFVKATTHQDTQGAATQRSVVVQQSKAKSRPGRTFAVQQAEQQQPEPGSLVKRFFRFRPPEHVRRSRGPLAGRGLTAKSSEINVGEPTELGIDMQASIPTLTKREERLMKRKAISAKRIARHREAQWS</sequence>